<keyword evidence="3" id="KW-1185">Reference proteome</keyword>
<dbReference type="SMART" id="SM00421">
    <property type="entry name" value="HTH_LUXR"/>
    <property type="match status" value="1"/>
</dbReference>
<dbReference type="InterPro" id="IPR035965">
    <property type="entry name" value="PAS-like_dom_sf"/>
</dbReference>
<evidence type="ECO:0000313" key="2">
    <source>
        <dbReference type="EMBL" id="SHH32686.1"/>
    </source>
</evidence>
<dbReference type="InterPro" id="IPR000792">
    <property type="entry name" value="Tscrpt_reg_LuxR_C"/>
</dbReference>
<evidence type="ECO:0000313" key="3">
    <source>
        <dbReference type="Proteomes" id="UP000184074"/>
    </source>
</evidence>
<name>A0A1M5S2L3_9RHOB</name>
<dbReference type="OrthoDB" id="8107794at2"/>
<protein>
    <submittedName>
        <fullName evidence="2">Regulatory protein, luxR family</fullName>
    </submittedName>
</protein>
<dbReference type="RefSeq" id="WP_072902124.1">
    <property type="nucleotide sequence ID" value="NZ_FQXB01000005.1"/>
</dbReference>
<dbReference type="InterPro" id="IPR016032">
    <property type="entry name" value="Sig_transdc_resp-reg_C-effctor"/>
</dbReference>
<dbReference type="SUPFAM" id="SSF55785">
    <property type="entry name" value="PYP-like sensor domain (PAS domain)"/>
    <property type="match status" value="1"/>
</dbReference>
<dbReference type="EMBL" id="FQXB01000005">
    <property type="protein sequence ID" value="SHH32686.1"/>
    <property type="molecule type" value="Genomic_DNA"/>
</dbReference>
<dbReference type="GO" id="GO:0003677">
    <property type="term" value="F:DNA binding"/>
    <property type="evidence" value="ECO:0007669"/>
    <property type="project" value="InterPro"/>
</dbReference>
<gene>
    <name evidence="2" type="ORF">SAMN05444003_2822</name>
</gene>
<dbReference type="SUPFAM" id="SSF46894">
    <property type="entry name" value="C-terminal effector domain of the bipartite response regulators"/>
    <property type="match status" value="1"/>
</dbReference>
<feature type="domain" description="HTH luxR-type" evidence="1">
    <location>
        <begin position="205"/>
        <end position="262"/>
    </location>
</feature>
<sequence length="587" mass="65292">MTKPQLQDRRALASDADWDDIISRVYDVALDPSRYETLLDKWETTMGPMRSHGLEAPSLDDASILGHFDRAAEFLERGDLATGPSEIELLMTQFDTMAAVIIDRDLSILELNDAAERVLRSSKGMGLSRIALDEMDRAALARQCARMMPSDGPQTSVFRVRAADEGHFIVFHMKRVMLSTDAPVVIAVTSDLSWPVGFGDILHSAFGLSKAEVEVVRLLVECCSLKEIAETRGRSLETVRGQLKTILSKTETRTQVELVRLTMSMMDIATLTTETNPGPRVISEGFEALDPVPFQTVDAPDGRSLDYLILGDPNGSPILYLHMDFGFMRWPASAEAEAKAMGLKIIAPVRGGFGHSSALPKKGDFGKLVAQDLITVLDAENVPPCPVISLGADHLFAIELDLMRPGQVTAVIAAGGVFPFTRPQQFERMHKWHRFIQAGARYTPQVLPFLVKAGFHLAKRGGKRAFVHSVFGDSKADIDTFEDPEVFEAMITGSEICLSEQHNAHESFARQSLYEHGKVPPELIKQSEGRFPFISFNGTQDPSVHPDTIEEYAKDYPWIDFRVYEDSGQLMFFRHWREVVATAKKYC</sequence>
<dbReference type="GO" id="GO:0006355">
    <property type="term" value="P:regulation of DNA-templated transcription"/>
    <property type="evidence" value="ECO:0007669"/>
    <property type="project" value="InterPro"/>
</dbReference>
<dbReference type="Gene3D" id="3.40.50.1820">
    <property type="entry name" value="alpha/beta hydrolase"/>
    <property type="match status" value="1"/>
</dbReference>
<dbReference type="AlphaFoldDB" id="A0A1M5S2L3"/>
<dbReference type="SUPFAM" id="SSF53474">
    <property type="entry name" value="alpha/beta-Hydrolases"/>
    <property type="match status" value="1"/>
</dbReference>
<dbReference type="InterPro" id="IPR029058">
    <property type="entry name" value="AB_hydrolase_fold"/>
</dbReference>
<dbReference type="CDD" id="cd06170">
    <property type="entry name" value="LuxR_C_like"/>
    <property type="match status" value="1"/>
</dbReference>
<proteinExistence type="predicted"/>
<evidence type="ECO:0000259" key="1">
    <source>
        <dbReference type="SMART" id="SM00421"/>
    </source>
</evidence>
<accession>A0A1M5S2L3</accession>
<dbReference type="InterPro" id="IPR036388">
    <property type="entry name" value="WH-like_DNA-bd_sf"/>
</dbReference>
<reference evidence="2 3" key="1">
    <citation type="submission" date="2016-11" db="EMBL/GenBank/DDBJ databases">
        <authorList>
            <person name="Jaros S."/>
            <person name="Januszkiewicz K."/>
            <person name="Wedrychowicz H."/>
        </authorList>
    </citation>
    <scope>NUCLEOTIDE SEQUENCE [LARGE SCALE GENOMIC DNA]</scope>
    <source>
        <strain evidence="2 3">DSM 28715</strain>
    </source>
</reference>
<organism evidence="2 3">
    <name type="scientific">Cognatiyoonia sediminum</name>
    <dbReference type="NCBI Taxonomy" id="1508389"/>
    <lineage>
        <taxon>Bacteria</taxon>
        <taxon>Pseudomonadati</taxon>
        <taxon>Pseudomonadota</taxon>
        <taxon>Alphaproteobacteria</taxon>
        <taxon>Rhodobacterales</taxon>
        <taxon>Paracoccaceae</taxon>
        <taxon>Cognatiyoonia</taxon>
    </lineage>
</organism>
<dbReference type="STRING" id="1508389.SAMN05444003_2822"/>
<dbReference type="Proteomes" id="UP000184074">
    <property type="component" value="Unassembled WGS sequence"/>
</dbReference>
<dbReference type="Gene3D" id="1.10.10.10">
    <property type="entry name" value="Winged helix-like DNA-binding domain superfamily/Winged helix DNA-binding domain"/>
    <property type="match status" value="1"/>
</dbReference>